<dbReference type="AlphaFoldDB" id="A0A7J5JK93"/>
<dbReference type="Gene3D" id="3.30.1330.60">
    <property type="entry name" value="OmpA-like domain"/>
    <property type="match status" value="1"/>
</dbReference>
<evidence type="ECO:0000256" key="10">
    <source>
        <dbReference type="ARBA" id="ARBA00057459"/>
    </source>
</evidence>
<evidence type="ECO:0000259" key="13">
    <source>
        <dbReference type="PROSITE" id="PS51123"/>
    </source>
</evidence>
<dbReference type="PANTHER" id="PTHR30329:SF21">
    <property type="entry name" value="LIPOPROTEIN YIAD-RELATED"/>
    <property type="match status" value="1"/>
</dbReference>
<dbReference type="FunFam" id="2.40.160.20:FF:000007">
    <property type="entry name" value="Outer membrane protein OmpA"/>
    <property type="match status" value="1"/>
</dbReference>
<dbReference type="SUPFAM" id="SSF103088">
    <property type="entry name" value="OmpA-like"/>
    <property type="match status" value="1"/>
</dbReference>
<dbReference type="GO" id="GO:0009279">
    <property type="term" value="C:cell outer membrane"/>
    <property type="evidence" value="ECO:0007669"/>
    <property type="project" value="UniProtKB-SubCell"/>
</dbReference>
<dbReference type="EMBL" id="WCRW01000019">
    <property type="protein sequence ID" value="KAB4451810.1"/>
    <property type="molecule type" value="Genomic_DNA"/>
</dbReference>
<evidence type="ECO:0000256" key="11">
    <source>
        <dbReference type="PROSITE-ProRule" id="PRU00473"/>
    </source>
</evidence>
<name>A0A7J5JK93_BACT4</name>
<dbReference type="PROSITE" id="PS01068">
    <property type="entry name" value="OMPA_1"/>
    <property type="match status" value="1"/>
</dbReference>
<keyword evidence="9" id="KW-0873">Pyrrolidone carboxylic acid</keyword>
<dbReference type="Proteomes" id="UP000436825">
    <property type="component" value="Unassembled WGS sequence"/>
</dbReference>
<dbReference type="InterPro" id="IPR006665">
    <property type="entry name" value="OmpA-like"/>
</dbReference>
<dbReference type="InterPro" id="IPR050330">
    <property type="entry name" value="Bact_OuterMem_StrucFunc"/>
</dbReference>
<evidence type="ECO:0000256" key="8">
    <source>
        <dbReference type="ARBA" id="ARBA00023237"/>
    </source>
</evidence>
<gene>
    <name evidence="14" type="ORF">GAN75_21750</name>
</gene>
<keyword evidence="5 12" id="KW-0732">Signal</keyword>
<dbReference type="RefSeq" id="WP_211479250.1">
    <property type="nucleotide sequence ID" value="NZ_CP072224.1"/>
</dbReference>
<feature type="chain" id="PRO_5029513450" evidence="12">
    <location>
        <begin position="23"/>
        <end position="366"/>
    </location>
</feature>
<dbReference type="CDD" id="cd07185">
    <property type="entry name" value="OmpA_C-like"/>
    <property type="match status" value="1"/>
</dbReference>
<dbReference type="Gene3D" id="2.40.160.20">
    <property type="match status" value="1"/>
</dbReference>
<dbReference type="SUPFAM" id="SSF56925">
    <property type="entry name" value="OMPA-like"/>
    <property type="match status" value="1"/>
</dbReference>
<feature type="signal peptide" evidence="12">
    <location>
        <begin position="1"/>
        <end position="22"/>
    </location>
</feature>
<evidence type="ECO:0000313" key="15">
    <source>
        <dbReference type="Proteomes" id="UP000436825"/>
    </source>
</evidence>
<dbReference type="InterPro" id="IPR011250">
    <property type="entry name" value="OMP/PagP_B-barrel"/>
</dbReference>
<comment type="subcellular location">
    <subcellularLocation>
        <location evidence="1">Cell outer membrane</location>
        <topology evidence="1">Multi-pass membrane protein</topology>
    </subcellularLocation>
</comment>
<comment type="function">
    <text evidence="10">May have porin activity and function in peptidoglycan binding.</text>
</comment>
<dbReference type="InterPro" id="IPR036737">
    <property type="entry name" value="OmpA-like_sf"/>
</dbReference>
<dbReference type="GO" id="GO:0015288">
    <property type="term" value="F:porin activity"/>
    <property type="evidence" value="ECO:0007669"/>
    <property type="project" value="UniProtKB-ARBA"/>
</dbReference>
<accession>A0A7J5JK93</accession>
<evidence type="ECO:0000256" key="3">
    <source>
        <dbReference type="ARBA" id="ARBA00022452"/>
    </source>
</evidence>
<dbReference type="FunFam" id="3.30.1330.60:FF:000006">
    <property type="entry name" value="Outer membrane protein OmpA"/>
    <property type="match status" value="1"/>
</dbReference>
<keyword evidence="7" id="KW-1015">Disulfide bond</keyword>
<keyword evidence="4" id="KW-0812">Transmembrane</keyword>
<evidence type="ECO:0000256" key="6">
    <source>
        <dbReference type="ARBA" id="ARBA00023136"/>
    </source>
</evidence>
<feature type="domain" description="OmpA-like" evidence="13">
    <location>
        <begin position="256"/>
        <end position="366"/>
    </location>
</feature>
<protein>
    <submittedName>
        <fullName evidence="14">OmpA family protein</fullName>
    </submittedName>
</protein>
<evidence type="ECO:0000256" key="12">
    <source>
        <dbReference type="SAM" id="SignalP"/>
    </source>
</evidence>
<evidence type="ECO:0000313" key="14">
    <source>
        <dbReference type="EMBL" id="KAB4451810.1"/>
    </source>
</evidence>
<evidence type="ECO:0000256" key="5">
    <source>
        <dbReference type="ARBA" id="ARBA00022729"/>
    </source>
</evidence>
<dbReference type="InterPro" id="IPR006690">
    <property type="entry name" value="OMPA-like_CS"/>
</dbReference>
<comment type="similarity">
    <text evidence="2">Belongs to the outer membrane OOP (TC 1.B.6) superfamily.</text>
</comment>
<evidence type="ECO:0000256" key="4">
    <source>
        <dbReference type="ARBA" id="ARBA00022692"/>
    </source>
</evidence>
<keyword evidence="6 11" id="KW-0472">Membrane</keyword>
<dbReference type="PANTHER" id="PTHR30329">
    <property type="entry name" value="STATOR ELEMENT OF FLAGELLAR MOTOR COMPLEX"/>
    <property type="match status" value="1"/>
</dbReference>
<organism evidence="14 15">
    <name type="scientific">Bacteroides thetaiotaomicron</name>
    <dbReference type="NCBI Taxonomy" id="818"/>
    <lineage>
        <taxon>Bacteria</taxon>
        <taxon>Pseudomonadati</taxon>
        <taxon>Bacteroidota</taxon>
        <taxon>Bacteroidia</taxon>
        <taxon>Bacteroidales</taxon>
        <taxon>Bacteroidaceae</taxon>
        <taxon>Bacteroides</taxon>
    </lineage>
</organism>
<evidence type="ECO:0000256" key="1">
    <source>
        <dbReference type="ARBA" id="ARBA00004571"/>
    </source>
</evidence>
<proteinExistence type="inferred from homology"/>
<dbReference type="Pfam" id="PF00691">
    <property type="entry name" value="OmpA"/>
    <property type="match status" value="1"/>
</dbReference>
<reference evidence="14 15" key="1">
    <citation type="journal article" date="2019" name="Nat. Med.">
        <title>A library of human gut bacterial isolates paired with longitudinal multiomics data enables mechanistic microbiome research.</title>
        <authorList>
            <person name="Poyet M."/>
            <person name="Groussin M."/>
            <person name="Gibbons S.M."/>
            <person name="Avila-Pacheco J."/>
            <person name="Jiang X."/>
            <person name="Kearney S.M."/>
            <person name="Perrotta A.R."/>
            <person name="Berdy B."/>
            <person name="Zhao S."/>
            <person name="Lieberman T.D."/>
            <person name="Swanson P.K."/>
            <person name="Smith M."/>
            <person name="Roesemann S."/>
            <person name="Alexander J.E."/>
            <person name="Rich S.A."/>
            <person name="Livny J."/>
            <person name="Vlamakis H."/>
            <person name="Clish C."/>
            <person name="Bullock K."/>
            <person name="Deik A."/>
            <person name="Scott J."/>
            <person name="Pierce K.A."/>
            <person name="Xavier R.J."/>
            <person name="Alm E.J."/>
        </authorList>
    </citation>
    <scope>NUCLEOTIDE SEQUENCE [LARGE SCALE GENOMIC DNA]</scope>
    <source>
        <strain evidence="14 15">BIOML-A160</strain>
    </source>
</reference>
<evidence type="ECO:0000256" key="9">
    <source>
        <dbReference type="ARBA" id="ARBA00023283"/>
    </source>
</evidence>
<keyword evidence="3" id="KW-1134">Transmembrane beta strand</keyword>
<evidence type="ECO:0000256" key="7">
    <source>
        <dbReference type="ARBA" id="ARBA00023157"/>
    </source>
</evidence>
<keyword evidence="8" id="KW-0998">Cell outer membrane</keyword>
<dbReference type="PROSITE" id="PS51123">
    <property type="entry name" value="OMPA_2"/>
    <property type="match status" value="1"/>
</dbReference>
<comment type="caution">
    <text evidence="14">The sequence shown here is derived from an EMBL/GenBank/DDBJ whole genome shotgun (WGS) entry which is preliminary data.</text>
</comment>
<dbReference type="GO" id="GO:0030247">
    <property type="term" value="F:polysaccharide binding"/>
    <property type="evidence" value="ECO:0007669"/>
    <property type="project" value="UniProtKB-ARBA"/>
</dbReference>
<sequence length="366" mass="40421">MNMKSLWMTVFALLIGNTVISAQEKQIKEEGKMVFKPHWFMQVQAGAAHTLGEAKFSDLISPAAAVNVGYQFASAWRVRVGASGWQAKGRWVSPQQDYQYKYLQGSADIISDLSTLFCGFNPKRVFNGYAFVGVGLNHAFDNDEANALDTRGYQMEYLWKDSKNFVSGRLGLGCNLRLNDCLAINIEGNANILSDKFNSKKAGNADWQFNALVGLNIKFGKGYTKTKPVYYEAEPVVVEQPKPAPVVEQPKPVKEEAVVVQPMKQDIFFALNSARIQNDQKTKIDALVEYLQKNSSAKVKVTGYADVDTGNPGINKTLSEKRAANVADVLKAKGIATDRIVVDSKGDTVQPYNTPKENRVSICIAE</sequence>
<evidence type="ECO:0000256" key="2">
    <source>
        <dbReference type="ARBA" id="ARBA00009961"/>
    </source>
</evidence>